<comment type="domain">
    <text evidence="9">The Q motif is unique to and characteristic of the DEAD box family of RNA helicases and controls ATP binding and hydrolysis.</text>
</comment>
<dbReference type="InterPro" id="IPR014014">
    <property type="entry name" value="RNA_helicase_DEAD_Q_motif"/>
</dbReference>
<keyword evidence="5 9" id="KW-0347">Helicase</keyword>
<dbReference type="SUPFAM" id="SSF52540">
    <property type="entry name" value="P-loop containing nucleoside triphosphate hydrolases"/>
    <property type="match status" value="1"/>
</dbReference>
<dbReference type="Gene3D" id="3.40.50.300">
    <property type="entry name" value="P-loop containing nucleotide triphosphate hydrolases"/>
    <property type="match status" value="2"/>
</dbReference>
<dbReference type="Pfam" id="PF00271">
    <property type="entry name" value="Helicase_C"/>
    <property type="match status" value="1"/>
</dbReference>
<dbReference type="EMBL" id="KV453841">
    <property type="protein sequence ID" value="ODV92108.1"/>
    <property type="molecule type" value="Genomic_DNA"/>
</dbReference>
<dbReference type="GO" id="GO:0006364">
    <property type="term" value="P:rRNA processing"/>
    <property type="evidence" value="ECO:0007669"/>
    <property type="project" value="UniProtKB-KW"/>
</dbReference>
<comment type="subcellular location">
    <subcellularLocation>
        <location evidence="1">Nucleus</location>
        <location evidence="1">Nucleolus</location>
    </subcellularLocation>
</comment>
<evidence type="ECO:0000256" key="5">
    <source>
        <dbReference type="ARBA" id="ARBA00022806"/>
    </source>
</evidence>
<dbReference type="InterPro" id="IPR027417">
    <property type="entry name" value="P-loop_NTPase"/>
</dbReference>
<dbReference type="InterPro" id="IPR001650">
    <property type="entry name" value="Helicase_C-like"/>
</dbReference>
<reference evidence="14" key="1">
    <citation type="submission" date="2016-02" db="EMBL/GenBank/DDBJ databases">
        <title>Comparative genomics of biotechnologically important yeasts.</title>
        <authorList>
            <consortium name="DOE Joint Genome Institute"/>
            <person name="Riley R."/>
            <person name="Haridas S."/>
            <person name="Wolfe K.H."/>
            <person name="Lopes M.R."/>
            <person name="Hittinger C.T."/>
            <person name="Goker M."/>
            <person name="Salamov A."/>
            <person name="Wisecaver J."/>
            <person name="Long T.M."/>
            <person name="Aerts A.L."/>
            <person name="Barry K."/>
            <person name="Choi C."/>
            <person name="Clum A."/>
            <person name="Coughlan A.Y."/>
            <person name="Deshpande S."/>
            <person name="Douglass A.P."/>
            <person name="Hanson S.J."/>
            <person name="Klenk H.-P."/>
            <person name="Labutti K."/>
            <person name="Lapidus A."/>
            <person name="Lindquist E."/>
            <person name="Lipzen A."/>
            <person name="Meier-Kolthoff J.P."/>
            <person name="Ohm R.A."/>
            <person name="Otillar R.P."/>
            <person name="Pangilinan J."/>
            <person name="Peng Y."/>
            <person name="Rokas A."/>
            <person name="Rosa C.A."/>
            <person name="Scheuner C."/>
            <person name="Sibirny A.A."/>
            <person name="Slot J.C."/>
            <person name="Stielow J.B."/>
            <person name="Sun H."/>
            <person name="Kurtzman C.P."/>
            <person name="Blackwell M."/>
            <person name="Jeffries T.W."/>
            <person name="Grigoriev I.V."/>
        </authorList>
    </citation>
    <scope>NUCLEOTIDE SEQUENCE [LARGE SCALE GENOMIC DNA]</scope>
    <source>
        <strain evidence="14">NRRL Y-17796</strain>
    </source>
</reference>
<comment type="similarity">
    <text evidence="9">Belongs to the DEAD box helicase family.</text>
</comment>
<evidence type="ECO:0000256" key="3">
    <source>
        <dbReference type="ARBA" id="ARBA00022741"/>
    </source>
</evidence>
<accession>A0A1E4TKA8</accession>
<organism evidence="13 14">
    <name type="scientific">Tortispora caseinolytica NRRL Y-17796</name>
    <dbReference type="NCBI Taxonomy" id="767744"/>
    <lineage>
        <taxon>Eukaryota</taxon>
        <taxon>Fungi</taxon>
        <taxon>Dikarya</taxon>
        <taxon>Ascomycota</taxon>
        <taxon>Saccharomycotina</taxon>
        <taxon>Trigonopsidomycetes</taxon>
        <taxon>Trigonopsidales</taxon>
        <taxon>Trigonopsidaceae</taxon>
        <taxon>Tortispora</taxon>
    </lineage>
</organism>
<evidence type="ECO:0000256" key="4">
    <source>
        <dbReference type="ARBA" id="ARBA00022801"/>
    </source>
</evidence>
<dbReference type="CDD" id="cd18787">
    <property type="entry name" value="SF2_C_DEAD"/>
    <property type="match status" value="1"/>
</dbReference>
<dbReference type="Proteomes" id="UP000095023">
    <property type="component" value="Unassembled WGS sequence"/>
</dbReference>
<protein>
    <recommendedName>
        <fullName evidence="9">ATP-dependent RNA helicase</fullName>
        <ecNumber evidence="9">3.6.4.13</ecNumber>
    </recommendedName>
</protein>
<dbReference type="GO" id="GO:0003723">
    <property type="term" value="F:RNA binding"/>
    <property type="evidence" value="ECO:0007669"/>
    <property type="project" value="UniProtKB-UniRule"/>
</dbReference>
<dbReference type="SMART" id="SM00487">
    <property type="entry name" value="DEXDc"/>
    <property type="match status" value="1"/>
</dbReference>
<dbReference type="GO" id="GO:0005730">
    <property type="term" value="C:nucleolus"/>
    <property type="evidence" value="ECO:0007669"/>
    <property type="project" value="UniProtKB-SubCell"/>
</dbReference>
<dbReference type="PANTHER" id="PTHR24031">
    <property type="entry name" value="RNA HELICASE"/>
    <property type="match status" value="1"/>
</dbReference>
<dbReference type="PROSITE" id="PS51192">
    <property type="entry name" value="HELICASE_ATP_BIND_1"/>
    <property type="match status" value="1"/>
</dbReference>
<evidence type="ECO:0000256" key="6">
    <source>
        <dbReference type="ARBA" id="ARBA00022840"/>
    </source>
</evidence>
<keyword evidence="14" id="KW-1185">Reference proteome</keyword>
<evidence type="ECO:0000259" key="11">
    <source>
        <dbReference type="PROSITE" id="PS51194"/>
    </source>
</evidence>
<feature type="short sequence motif" description="Q motif" evidence="8">
    <location>
        <begin position="76"/>
        <end position="109"/>
    </location>
</feature>
<evidence type="ECO:0000256" key="7">
    <source>
        <dbReference type="ARBA" id="ARBA00022884"/>
    </source>
</evidence>
<dbReference type="InterPro" id="IPR011545">
    <property type="entry name" value="DEAD/DEAH_box_helicase_dom"/>
</dbReference>
<dbReference type="Pfam" id="PF00270">
    <property type="entry name" value="DEAD"/>
    <property type="match status" value="1"/>
</dbReference>
<comment type="catalytic activity">
    <reaction evidence="9">
        <text>ATP + H2O = ADP + phosphate + H(+)</text>
        <dbReference type="Rhea" id="RHEA:13065"/>
        <dbReference type="ChEBI" id="CHEBI:15377"/>
        <dbReference type="ChEBI" id="CHEBI:15378"/>
        <dbReference type="ChEBI" id="CHEBI:30616"/>
        <dbReference type="ChEBI" id="CHEBI:43474"/>
        <dbReference type="ChEBI" id="CHEBI:456216"/>
        <dbReference type="EC" id="3.6.4.13"/>
    </reaction>
</comment>
<keyword evidence="7 9" id="KW-0694">RNA-binding</keyword>
<dbReference type="EC" id="3.6.4.13" evidence="9"/>
<dbReference type="GO" id="GO:0005524">
    <property type="term" value="F:ATP binding"/>
    <property type="evidence" value="ECO:0007669"/>
    <property type="project" value="UniProtKB-UniRule"/>
</dbReference>
<proteinExistence type="inferred from homology"/>
<evidence type="ECO:0000256" key="1">
    <source>
        <dbReference type="ARBA" id="ARBA00004604"/>
    </source>
</evidence>
<keyword evidence="3 9" id="KW-0547">Nucleotide-binding</keyword>
<evidence type="ECO:0000256" key="8">
    <source>
        <dbReference type="PROSITE-ProRule" id="PRU00552"/>
    </source>
</evidence>
<dbReference type="InterPro" id="IPR014001">
    <property type="entry name" value="Helicase_ATP-bd"/>
</dbReference>
<dbReference type="GO" id="GO:0016787">
    <property type="term" value="F:hydrolase activity"/>
    <property type="evidence" value="ECO:0007669"/>
    <property type="project" value="UniProtKB-KW"/>
</dbReference>
<gene>
    <name evidence="13" type="ORF">CANCADRAFT_147496</name>
</gene>
<evidence type="ECO:0000256" key="2">
    <source>
        <dbReference type="ARBA" id="ARBA00022552"/>
    </source>
</evidence>
<keyword evidence="6 9" id="KW-0067">ATP-binding</keyword>
<evidence type="ECO:0000313" key="14">
    <source>
        <dbReference type="Proteomes" id="UP000095023"/>
    </source>
</evidence>
<dbReference type="AlphaFoldDB" id="A0A1E4TKA8"/>
<feature type="domain" description="DEAD-box RNA helicase Q" evidence="12">
    <location>
        <begin position="76"/>
        <end position="109"/>
    </location>
</feature>
<evidence type="ECO:0000259" key="10">
    <source>
        <dbReference type="PROSITE" id="PS51192"/>
    </source>
</evidence>
<evidence type="ECO:0000259" key="12">
    <source>
        <dbReference type="PROSITE" id="PS51195"/>
    </source>
</evidence>
<evidence type="ECO:0000313" key="13">
    <source>
        <dbReference type="EMBL" id="ODV92108.1"/>
    </source>
</evidence>
<keyword evidence="2" id="KW-0698">rRNA processing</keyword>
<sequence length="484" mass="54281">MVLLILAKRSNTIVRLWKPPSLWILPCYSRSYSKKLVSYGKRLNEIKLPPKADRSQNILDSTATTQARATKVAKVAQFSDLPVDPQLTSAIENYLLSDLQYAKPSPIQIQMAKETPILLRDKSKHTNAVVLASETGSGKTLAYLIPLIQFLKFTTNSDSDLNISSRKASYRAIILTPVPSLVGQLHDVISGLNIPSLTVAGMSNFVRTNKIKQISRDILCTNPQKFNALMENNPEAFKSVQIVVCDEADTVSFKDAYKTSIQTIRNLSEHLKYMFFCSATIPTSMERHIQQAYPKANRIVSPDLHKLPSRVNFSIIKCSQEFYKNSKIRALIHTIASIKFSNSEHDQVKRILIFANHGSTVSKIVDELKAKGFDTFAVDGSSTTHEEIEHVLESFKNPIGTDVNDAVKIMVSTDILARGIDLKRIKHVILYDVPFSSMELLHRVGRTGRMSIRGNAYLIVDRSDENKPAVKRIRKAAIHHRALI</sequence>
<feature type="domain" description="Helicase C-terminal" evidence="11">
    <location>
        <begin position="327"/>
        <end position="484"/>
    </location>
</feature>
<dbReference type="GO" id="GO:0003724">
    <property type="term" value="F:RNA helicase activity"/>
    <property type="evidence" value="ECO:0007669"/>
    <property type="project" value="UniProtKB-EC"/>
</dbReference>
<dbReference type="PROSITE" id="PS51194">
    <property type="entry name" value="HELICASE_CTER"/>
    <property type="match status" value="1"/>
</dbReference>
<feature type="domain" description="Helicase ATP-binding" evidence="10">
    <location>
        <begin position="120"/>
        <end position="299"/>
    </location>
</feature>
<comment type="function">
    <text evidence="9">RNA helicase.</text>
</comment>
<dbReference type="OrthoDB" id="10256233at2759"/>
<name>A0A1E4TKA8_9ASCO</name>
<evidence type="ECO:0000256" key="9">
    <source>
        <dbReference type="RuleBase" id="RU365068"/>
    </source>
</evidence>
<dbReference type="SMART" id="SM00490">
    <property type="entry name" value="HELICc"/>
    <property type="match status" value="1"/>
</dbReference>
<dbReference type="PROSITE" id="PS51195">
    <property type="entry name" value="Q_MOTIF"/>
    <property type="match status" value="1"/>
</dbReference>
<keyword evidence="4 9" id="KW-0378">Hydrolase</keyword>